<dbReference type="GO" id="GO:0046872">
    <property type="term" value="F:metal ion binding"/>
    <property type="evidence" value="ECO:0007669"/>
    <property type="project" value="UniProtKB-KW"/>
</dbReference>
<dbReference type="Gene3D" id="3.60.40.10">
    <property type="entry name" value="PPM-type phosphatase domain"/>
    <property type="match status" value="1"/>
</dbReference>
<dbReference type="SMART" id="SM00332">
    <property type="entry name" value="PP2Cc"/>
    <property type="match status" value="1"/>
</dbReference>
<dbReference type="InterPro" id="IPR001932">
    <property type="entry name" value="PPM-type_phosphatase-like_dom"/>
</dbReference>
<evidence type="ECO:0000256" key="5">
    <source>
        <dbReference type="ARBA" id="ARBA00022723"/>
    </source>
</evidence>
<evidence type="ECO:0000256" key="4">
    <source>
        <dbReference type="ARBA" id="ARBA00013081"/>
    </source>
</evidence>
<evidence type="ECO:0000256" key="12">
    <source>
        <dbReference type="RuleBase" id="RU003465"/>
    </source>
</evidence>
<reference evidence="15" key="1">
    <citation type="submission" date="2022-07" db="EMBL/GenBank/DDBJ databases">
        <authorList>
            <person name="Macas J."/>
            <person name="Novak P."/>
            <person name="Neumann P."/>
        </authorList>
    </citation>
    <scope>NUCLEOTIDE SEQUENCE</scope>
</reference>
<dbReference type="SUPFAM" id="SSF81606">
    <property type="entry name" value="PP2C-like"/>
    <property type="match status" value="1"/>
</dbReference>
<protein>
    <recommendedName>
        <fullName evidence="4">protein-serine/threonine phosphatase</fullName>
        <ecNumber evidence="4">3.1.3.16</ecNumber>
    </recommendedName>
</protein>
<evidence type="ECO:0000256" key="7">
    <source>
        <dbReference type="ARBA" id="ARBA00022842"/>
    </source>
</evidence>
<dbReference type="PROSITE" id="PS01032">
    <property type="entry name" value="PPM_1"/>
    <property type="match status" value="1"/>
</dbReference>
<evidence type="ECO:0000256" key="9">
    <source>
        <dbReference type="ARBA" id="ARBA00023211"/>
    </source>
</evidence>
<evidence type="ECO:0000256" key="10">
    <source>
        <dbReference type="ARBA" id="ARBA00047761"/>
    </source>
</evidence>
<comment type="catalytic activity">
    <reaction evidence="11">
        <text>O-phospho-L-threonyl-[protein] + H2O = L-threonyl-[protein] + phosphate</text>
        <dbReference type="Rhea" id="RHEA:47004"/>
        <dbReference type="Rhea" id="RHEA-COMP:11060"/>
        <dbReference type="Rhea" id="RHEA-COMP:11605"/>
        <dbReference type="ChEBI" id="CHEBI:15377"/>
        <dbReference type="ChEBI" id="CHEBI:30013"/>
        <dbReference type="ChEBI" id="CHEBI:43474"/>
        <dbReference type="ChEBI" id="CHEBI:61977"/>
        <dbReference type="EC" id="3.1.3.16"/>
    </reaction>
</comment>
<evidence type="ECO:0000313" key="15">
    <source>
        <dbReference type="EMBL" id="CAH9138445.1"/>
    </source>
</evidence>
<dbReference type="AlphaFoldDB" id="A0AAV0FSX3"/>
<dbReference type="InterPro" id="IPR015655">
    <property type="entry name" value="PP2C"/>
</dbReference>
<sequence>MPSIWESLSSCWKPLKRYTRVSRDESSRSIRREDDELLWYRDLEKHHFGDYSFAVVQANNMIEDYSQVDAGPEATFVGVYDGHGGAEAANFICNNLLKNLCRIAKDEGRISEKVLENALLETEEGFMSLVRGAFESNPVIAANGSCCLVGVIWKGTLLVANLGDSGAVVGVLNKKTKEMFADQLTYEHNASSPQVREELKSLHPDDPKIVIFKNGAWRVKGVIQITRSIGDAYLKRQEFALGPEHPRFHLGEALTRPILRSDPTVFKRQLTPDDKFVIFASDGLWEHLTGQRAAEIVHASPRPGIARRLIRIALSEAAAKAGGLRYDQIKALGRGRRRAYHDDITVVVIFVDHHDGGGSRVVPGLQIKGSSVRAEPSELAGISLPGGPSTSYGGPSSKSYGGPSTPYGGESDEPPLLKATVDFGLGAQSEAAAAADPKGKAKVEEA</sequence>
<feature type="domain" description="PPM-type phosphatase" evidence="14">
    <location>
        <begin position="50"/>
        <end position="351"/>
    </location>
</feature>
<organism evidence="15 16">
    <name type="scientific">Cuscuta epithymum</name>
    <dbReference type="NCBI Taxonomy" id="186058"/>
    <lineage>
        <taxon>Eukaryota</taxon>
        <taxon>Viridiplantae</taxon>
        <taxon>Streptophyta</taxon>
        <taxon>Embryophyta</taxon>
        <taxon>Tracheophyta</taxon>
        <taxon>Spermatophyta</taxon>
        <taxon>Magnoliopsida</taxon>
        <taxon>eudicotyledons</taxon>
        <taxon>Gunneridae</taxon>
        <taxon>Pentapetalae</taxon>
        <taxon>asterids</taxon>
        <taxon>lamiids</taxon>
        <taxon>Solanales</taxon>
        <taxon>Convolvulaceae</taxon>
        <taxon>Cuscuteae</taxon>
        <taxon>Cuscuta</taxon>
        <taxon>Cuscuta subgen. Cuscuta</taxon>
    </lineage>
</organism>
<evidence type="ECO:0000259" key="14">
    <source>
        <dbReference type="PROSITE" id="PS51746"/>
    </source>
</evidence>
<comment type="catalytic activity">
    <reaction evidence="10">
        <text>O-phospho-L-seryl-[protein] + H2O = L-seryl-[protein] + phosphate</text>
        <dbReference type="Rhea" id="RHEA:20629"/>
        <dbReference type="Rhea" id="RHEA-COMP:9863"/>
        <dbReference type="Rhea" id="RHEA-COMP:11604"/>
        <dbReference type="ChEBI" id="CHEBI:15377"/>
        <dbReference type="ChEBI" id="CHEBI:29999"/>
        <dbReference type="ChEBI" id="CHEBI:43474"/>
        <dbReference type="ChEBI" id="CHEBI:83421"/>
        <dbReference type="EC" id="3.1.3.16"/>
    </reaction>
</comment>
<accession>A0AAV0FSX3</accession>
<keyword evidence="7" id="KW-0460">Magnesium</keyword>
<evidence type="ECO:0000256" key="2">
    <source>
        <dbReference type="ARBA" id="ARBA00001946"/>
    </source>
</evidence>
<evidence type="ECO:0000256" key="6">
    <source>
        <dbReference type="ARBA" id="ARBA00022801"/>
    </source>
</evidence>
<feature type="region of interest" description="Disordered" evidence="13">
    <location>
        <begin position="376"/>
        <end position="422"/>
    </location>
</feature>
<comment type="cofactor">
    <cofactor evidence="1">
        <name>Mn(2+)</name>
        <dbReference type="ChEBI" id="CHEBI:29035"/>
    </cofactor>
</comment>
<evidence type="ECO:0000256" key="11">
    <source>
        <dbReference type="ARBA" id="ARBA00048336"/>
    </source>
</evidence>
<dbReference type="FunFam" id="3.60.40.10:FF:000020">
    <property type="entry name" value="Probable protein phosphatase 2C 42"/>
    <property type="match status" value="1"/>
</dbReference>
<dbReference type="Pfam" id="PF00481">
    <property type="entry name" value="PP2C"/>
    <property type="match status" value="1"/>
</dbReference>
<evidence type="ECO:0000256" key="3">
    <source>
        <dbReference type="ARBA" id="ARBA00006702"/>
    </source>
</evidence>
<evidence type="ECO:0000256" key="8">
    <source>
        <dbReference type="ARBA" id="ARBA00022912"/>
    </source>
</evidence>
<dbReference type="PROSITE" id="PS51746">
    <property type="entry name" value="PPM_2"/>
    <property type="match status" value="1"/>
</dbReference>
<feature type="compositionally biased region" description="Low complexity" evidence="13">
    <location>
        <begin position="383"/>
        <end position="409"/>
    </location>
</feature>
<dbReference type="InterPro" id="IPR036457">
    <property type="entry name" value="PPM-type-like_dom_sf"/>
</dbReference>
<keyword evidence="9" id="KW-0464">Manganese</keyword>
<keyword evidence="5" id="KW-0479">Metal-binding</keyword>
<gene>
    <name evidence="15" type="ORF">CEPIT_LOCUS36805</name>
</gene>
<keyword evidence="8 12" id="KW-0904">Protein phosphatase</keyword>
<dbReference type="PANTHER" id="PTHR47992">
    <property type="entry name" value="PROTEIN PHOSPHATASE"/>
    <property type="match status" value="1"/>
</dbReference>
<dbReference type="Proteomes" id="UP001152523">
    <property type="component" value="Unassembled WGS sequence"/>
</dbReference>
<comment type="caution">
    <text evidence="15">The sequence shown here is derived from an EMBL/GenBank/DDBJ whole genome shotgun (WGS) entry which is preliminary data.</text>
</comment>
<proteinExistence type="inferred from homology"/>
<dbReference type="GO" id="GO:0004722">
    <property type="term" value="F:protein serine/threonine phosphatase activity"/>
    <property type="evidence" value="ECO:0007669"/>
    <property type="project" value="UniProtKB-EC"/>
</dbReference>
<comment type="cofactor">
    <cofactor evidence="2">
        <name>Mg(2+)</name>
        <dbReference type="ChEBI" id="CHEBI:18420"/>
    </cofactor>
</comment>
<evidence type="ECO:0000256" key="1">
    <source>
        <dbReference type="ARBA" id="ARBA00001936"/>
    </source>
</evidence>
<dbReference type="CDD" id="cd00143">
    <property type="entry name" value="PP2Cc"/>
    <property type="match status" value="1"/>
</dbReference>
<dbReference type="InterPro" id="IPR000222">
    <property type="entry name" value="PP2C_BS"/>
</dbReference>
<keyword evidence="6 12" id="KW-0378">Hydrolase</keyword>
<evidence type="ECO:0000256" key="13">
    <source>
        <dbReference type="SAM" id="MobiDB-lite"/>
    </source>
</evidence>
<comment type="similarity">
    <text evidence="3 12">Belongs to the PP2C family.</text>
</comment>
<dbReference type="EMBL" id="CAMAPF010001009">
    <property type="protein sequence ID" value="CAH9138445.1"/>
    <property type="molecule type" value="Genomic_DNA"/>
</dbReference>
<dbReference type="EC" id="3.1.3.16" evidence="4"/>
<name>A0AAV0FSX3_9ASTE</name>
<keyword evidence="16" id="KW-1185">Reference proteome</keyword>
<evidence type="ECO:0000313" key="16">
    <source>
        <dbReference type="Proteomes" id="UP001152523"/>
    </source>
</evidence>